<keyword evidence="6" id="KW-0966">Cell projection</keyword>
<dbReference type="Gene3D" id="1.25.40.470">
    <property type="match status" value="1"/>
</dbReference>
<dbReference type="SMART" id="SM00320">
    <property type="entry name" value="WD40"/>
    <property type="match status" value="4"/>
</dbReference>
<dbReference type="EMBL" id="BNCQ01000008">
    <property type="protein sequence ID" value="GIM00755.1"/>
    <property type="molecule type" value="Genomic_DNA"/>
</dbReference>
<dbReference type="GO" id="GO:0030991">
    <property type="term" value="C:intraciliary transport particle A"/>
    <property type="evidence" value="ECO:0007669"/>
    <property type="project" value="TreeGrafter"/>
</dbReference>
<dbReference type="InterPro" id="IPR056155">
    <property type="entry name" value="Beta-prop_IFT140_2nd"/>
</dbReference>
<dbReference type="Pfam" id="PF23383">
    <property type="entry name" value="Beta-prop_IFT140_1st"/>
    <property type="match status" value="2"/>
</dbReference>
<comment type="subcellular location">
    <subcellularLocation>
        <location evidence="1">Cell projection</location>
        <location evidence="1">Cilium</location>
    </subcellularLocation>
</comment>
<evidence type="ECO:0000256" key="4">
    <source>
        <dbReference type="ARBA" id="ARBA00022803"/>
    </source>
</evidence>
<evidence type="ECO:0000313" key="14">
    <source>
        <dbReference type="EMBL" id="GIM00755.1"/>
    </source>
</evidence>
<evidence type="ECO:0000256" key="3">
    <source>
        <dbReference type="ARBA" id="ARBA00022737"/>
    </source>
</evidence>
<feature type="domain" description="IFT140 first beta-propeller" evidence="9">
    <location>
        <begin position="36"/>
        <end position="135"/>
    </location>
</feature>
<evidence type="ECO:0000256" key="1">
    <source>
        <dbReference type="ARBA" id="ARBA00004138"/>
    </source>
</evidence>
<name>A0A8J4G607_9CHLO</name>
<feature type="domain" description="IF140/IFT172/WDR19 TPR" evidence="12">
    <location>
        <begin position="734"/>
        <end position="1220"/>
    </location>
</feature>
<evidence type="ECO:0000259" key="10">
    <source>
        <dbReference type="Pfam" id="PF23385"/>
    </source>
</evidence>
<evidence type="ECO:0000259" key="12">
    <source>
        <dbReference type="Pfam" id="PF24762"/>
    </source>
</evidence>
<evidence type="ECO:0000256" key="6">
    <source>
        <dbReference type="ARBA" id="ARBA00023273"/>
    </source>
</evidence>
<dbReference type="PANTHER" id="PTHR15722:SF7">
    <property type="entry name" value="INTRAFLAGELLAR TRANSPORT PROTEIN 140 HOMOLOG"/>
    <property type="match status" value="1"/>
</dbReference>
<organism evidence="14 15">
    <name type="scientific">Volvox reticuliferus</name>
    <dbReference type="NCBI Taxonomy" id="1737510"/>
    <lineage>
        <taxon>Eukaryota</taxon>
        <taxon>Viridiplantae</taxon>
        <taxon>Chlorophyta</taxon>
        <taxon>core chlorophytes</taxon>
        <taxon>Chlorophyceae</taxon>
        <taxon>CS clade</taxon>
        <taxon>Chlamydomonadales</taxon>
        <taxon>Volvocaceae</taxon>
        <taxon>Volvox</taxon>
    </lineage>
</organism>
<dbReference type="InterPro" id="IPR056154">
    <property type="entry name" value="Beta-prop_IFT140_1st"/>
</dbReference>
<dbReference type="InterPro" id="IPR001680">
    <property type="entry name" value="WD40_rpt"/>
</dbReference>
<feature type="domain" description="IF140 C-terminal TPR" evidence="11">
    <location>
        <begin position="1228"/>
        <end position="1353"/>
    </location>
</feature>
<feature type="compositionally biased region" description="Basic and acidic residues" evidence="8">
    <location>
        <begin position="1383"/>
        <end position="1400"/>
    </location>
</feature>
<dbReference type="InterPro" id="IPR015943">
    <property type="entry name" value="WD40/YVTN_repeat-like_dom_sf"/>
</dbReference>
<dbReference type="FunFam" id="1.25.40.470:FF:000015">
    <property type="entry name" value="Intraflagellar transport particle protein 140"/>
    <property type="match status" value="1"/>
</dbReference>
<proteinExistence type="predicted"/>
<dbReference type="SUPFAM" id="SSF48452">
    <property type="entry name" value="TPR-like"/>
    <property type="match status" value="2"/>
</dbReference>
<feature type="repeat" description="WD" evidence="7">
    <location>
        <begin position="99"/>
        <end position="131"/>
    </location>
</feature>
<evidence type="ECO:0000256" key="5">
    <source>
        <dbReference type="ARBA" id="ARBA00023069"/>
    </source>
</evidence>
<evidence type="ECO:0000313" key="15">
    <source>
        <dbReference type="Proteomes" id="UP000722791"/>
    </source>
</evidence>
<evidence type="ECO:0000259" key="9">
    <source>
        <dbReference type="Pfam" id="PF23383"/>
    </source>
</evidence>
<keyword evidence="2 7" id="KW-0853">WD repeat</keyword>
<dbReference type="Gene3D" id="2.130.10.10">
    <property type="entry name" value="YVTN repeat-like/Quinoprotein amine dehydrogenase"/>
    <property type="match status" value="2"/>
</dbReference>
<dbReference type="GO" id="GO:0005930">
    <property type="term" value="C:axoneme"/>
    <property type="evidence" value="ECO:0007669"/>
    <property type="project" value="TreeGrafter"/>
</dbReference>
<dbReference type="Proteomes" id="UP000747110">
    <property type="component" value="Unassembled WGS sequence"/>
</dbReference>
<dbReference type="SUPFAM" id="SSF50978">
    <property type="entry name" value="WD40 repeat-like"/>
    <property type="match status" value="1"/>
</dbReference>
<evidence type="ECO:0000256" key="7">
    <source>
        <dbReference type="PROSITE-ProRule" id="PRU00221"/>
    </source>
</evidence>
<evidence type="ECO:0000313" key="16">
    <source>
        <dbReference type="Proteomes" id="UP000747110"/>
    </source>
</evidence>
<keyword evidence="3" id="KW-0677">Repeat</keyword>
<dbReference type="InterPro" id="IPR036322">
    <property type="entry name" value="WD40_repeat_dom_sf"/>
</dbReference>
<dbReference type="InterPro" id="IPR056168">
    <property type="entry name" value="TPR_IF140/IFT172/WDR19"/>
</dbReference>
<feature type="compositionally biased region" description="Acidic residues" evidence="8">
    <location>
        <begin position="1405"/>
        <end position="1414"/>
    </location>
</feature>
<feature type="domain" description="IFT140 first beta-propeller" evidence="9">
    <location>
        <begin position="165"/>
        <end position="377"/>
    </location>
</feature>
<feature type="domain" description="IFT140 second beta-propeller" evidence="10">
    <location>
        <begin position="392"/>
        <end position="596"/>
    </location>
</feature>
<keyword evidence="16" id="KW-1185">Reference proteome</keyword>
<dbReference type="Proteomes" id="UP000722791">
    <property type="component" value="Unassembled WGS sequence"/>
</dbReference>
<evidence type="ECO:0000313" key="13">
    <source>
        <dbReference type="EMBL" id="GIL76045.1"/>
    </source>
</evidence>
<gene>
    <name evidence="13" type="ORF">Vretifemale_5777</name>
    <name evidence="14" type="ORF">Vretimale_5684</name>
</gene>
<dbReference type="GO" id="GO:0035721">
    <property type="term" value="P:intraciliary retrograde transport"/>
    <property type="evidence" value="ECO:0007669"/>
    <property type="project" value="TreeGrafter"/>
</dbReference>
<reference evidence="14" key="1">
    <citation type="journal article" date="2021" name="Proc. Natl. Acad. Sci. U.S.A.">
        <title>Three genomes in the algal genus Volvox reveal the fate of a haploid sex-determining region after a transition to homothallism.</title>
        <authorList>
            <person name="Yamamoto K."/>
            <person name="Hamaji T."/>
            <person name="Kawai-Toyooka H."/>
            <person name="Matsuzaki R."/>
            <person name="Takahashi F."/>
            <person name="Nishimura Y."/>
            <person name="Kawachi M."/>
            <person name="Noguchi H."/>
            <person name="Minakuchi Y."/>
            <person name="Umen J.G."/>
            <person name="Toyoda A."/>
            <person name="Nozaki H."/>
        </authorList>
    </citation>
    <scope>NUCLEOTIDE SEQUENCE</scope>
    <source>
        <strain evidence="14">NIES-3785</strain>
        <strain evidence="13">NIES-3786</strain>
    </source>
</reference>
<dbReference type="PROSITE" id="PS50082">
    <property type="entry name" value="WD_REPEATS_2"/>
    <property type="match status" value="1"/>
</dbReference>
<evidence type="ECO:0000259" key="11">
    <source>
        <dbReference type="Pfam" id="PF24760"/>
    </source>
</evidence>
<evidence type="ECO:0000256" key="8">
    <source>
        <dbReference type="SAM" id="MobiDB-lite"/>
    </source>
</evidence>
<dbReference type="PANTHER" id="PTHR15722">
    <property type="entry name" value="IFT140/172-RELATED"/>
    <property type="match status" value="1"/>
</dbReference>
<dbReference type="Pfam" id="PF23385">
    <property type="entry name" value="Beta-prop_IFT140_2nd"/>
    <property type="match status" value="1"/>
</dbReference>
<accession>A0A8J4G607</accession>
<evidence type="ECO:0000256" key="2">
    <source>
        <dbReference type="ARBA" id="ARBA00022574"/>
    </source>
</evidence>
<sequence length="1414" mass="157986">MEIYYTTKIAGRAGVIAGWSKAPGYPSYLAVALSPNAVGIYNEEGRPLDPNNEANIKNVRGTECAKMAWHPLLPLLAIGWKDGAISFWNAEERKLEEDSKIHRNTISSMTWTSSGDRLITGDENGRISMWKTDRLLRPIHVVAYDEPGTVIRHIVVGLPEEVPETNSQVVMAFYVADGTERATVKWCNDQGYSGVVQEMGESIHSLVHYPERDQLLVIGASCTLNVLARDEQLGAWATTSKMKFATGTGEAASGAGLQVAWAGNHTLASASEKDNVVRMYNFDTEDNYVLNLEQDSGLVSRVVCLAFDQRYHLLAVGTTDGRVMMYKYNEPSERSEPVLDLAKCWEMQPAFFVGNRALSMEWGPFPRLMVVACSDAINVCRKTMLSYKYRDGVAIMQVAVDRVVLENMELEPQRPPGRLQLQDMQLLGLDLSKGLLLVWDGERAEVYKVTEANDIMAASQFETSSRCMAINNDSIYRAAENKLEVVNMAGTVKQTIMFDDNHGSPAFMDVARDFLVAITNLNFVRIFKVAGREAKPHAGPASLCPAELKGWKVISAKVNGTGSMVAALLVGPEPARAVRLVVWCGESNTHHVHDFNPDSRVPVGIMWDTVEPKLLVVQTAPSFNESTLDEKPAGGDGAQGADVAIIFVDVDKGILLQEYQPIHQGGATACIGSAAPFLLTNRKCMVQPAPGSGGYQPFTSNVSRVLMTSFVGMQDSDEKTRRALLDFSFSLATGNMDEAFRSVKAIKNPAVWENMAHMCIRNKRLDVAEHCLSNMEHARGARALREAKTIEEADARVATVAVHLGMIEDAKKLYIACERYDLLNQLYRACGQWDKALEVAEKNDRIHLKSTHYAYAQYLERAGDLTNAQKHYEASGCGLVEVPRMLFEAEKFNELQSYIQANDSRELILWWGKYLESLGEYGKALDCYRKASDSLSMVRIYCFQKEWKQAEEEVANSNDQASAFHLARQYEAAGRIPEAVRYYTLAKRYSHGVRLAKVNELDSDLMNLALKSTPAVMIDTADYLFQKGQHEKAATLYMKGGKLSKAVEMCFQAQLFDVLQHIADDMSPDKSDPTLYNRCAEFFMQFGHNDKAVKMLIAAQQYSRALELCVEHDVPISEEMADSMTPDKNIMKADERNGVICRIAKVAKRQGNYQLAAKKYTQAGDKVKAMKALLRGGDAEKIIFFAGVSRQKDLYLMAANYLQTLNWHSDPELMKHIISFYTKATAWDSLANFYEACAQIEVDEYRDYEKALQAMREAAKYIAKSKSDDRDQRLAAISDRITVSERFVEARQLIATNPTEALRVCEELLQTIPQDSQDLEAGIRIGDVYALMVEYWYEARQPMEAYKAIEAMRRRGIILSPYLDTRMVEDIYKALGVAPDMAEDRRGPADLGLRGERDTDNGGFVEEEVPDDDD</sequence>
<keyword evidence="5" id="KW-0969">Cilium</keyword>
<dbReference type="EMBL" id="BNCP01000008">
    <property type="protein sequence ID" value="GIL76045.1"/>
    <property type="molecule type" value="Genomic_DNA"/>
</dbReference>
<feature type="region of interest" description="Disordered" evidence="8">
    <location>
        <begin position="1383"/>
        <end position="1414"/>
    </location>
</feature>
<dbReference type="InterPro" id="IPR056156">
    <property type="entry name" value="TPR_IF140_C"/>
</dbReference>
<comment type="caution">
    <text evidence="14">The sequence shown here is derived from an EMBL/GenBank/DDBJ whole genome shotgun (WGS) entry which is preliminary data.</text>
</comment>
<dbReference type="InterPro" id="IPR011990">
    <property type="entry name" value="TPR-like_helical_dom_sf"/>
</dbReference>
<dbReference type="PROSITE" id="PS50294">
    <property type="entry name" value="WD_REPEATS_REGION"/>
    <property type="match status" value="1"/>
</dbReference>
<dbReference type="Gene3D" id="1.25.40.10">
    <property type="entry name" value="Tetratricopeptide repeat domain"/>
    <property type="match status" value="2"/>
</dbReference>
<dbReference type="Pfam" id="PF24760">
    <property type="entry name" value="TPR_IF140_C"/>
    <property type="match status" value="1"/>
</dbReference>
<protein>
    <submittedName>
        <fullName evidence="14">Uncharacterized protein</fullName>
    </submittedName>
</protein>
<dbReference type="Pfam" id="PF24762">
    <property type="entry name" value="TPR_IF140-IFT172"/>
    <property type="match status" value="1"/>
</dbReference>
<dbReference type="OrthoDB" id="10258787at2759"/>
<keyword evidence="4" id="KW-0802">TPR repeat</keyword>
<dbReference type="GO" id="GO:0036064">
    <property type="term" value="C:ciliary basal body"/>
    <property type="evidence" value="ECO:0007669"/>
    <property type="project" value="TreeGrafter"/>
</dbReference>